<dbReference type="InterPro" id="IPR008083">
    <property type="entry name" value="CD34"/>
</dbReference>
<feature type="compositionally biased region" description="Polar residues" evidence="8">
    <location>
        <begin position="346"/>
        <end position="355"/>
    </location>
</feature>
<reference evidence="11 12" key="1">
    <citation type="submission" date="2019-04" db="EMBL/GenBank/DDBJ databases">
        <authorList>
            <consortium name="Wellcome Sanger Institute Data Sharing"/>
        </authorList>
    </citation>
    <scope>NUCLEOTIDE SEQUENCE [LARGE SCALE GENOMIC DNA]</scope>
</reference>
<dbReference type="InterPro" id="IPR013836">
    <property type="entry name" value="CD34/Podocalyxin"/>
</dbReference>
<evidence type="ECO:0000256" key="3">
    <source>
        <dbReference type="ARBA" id="ARBA00022729"/>
    </source>
</evidence>
<feature type="region of interest" description="Disordered" evidence="8">
    <location>
        <begin position="332"/>
        <end position="382"/>
    </location>
</feature>
<evidence type="ECO:0000256" key="5">
    <source>
        <dbReference type="ARBA" id="ARBA00022989"/>
    </source>
</evidence>
<keyword evidence="5 9" id="KW-1133">Transmembrane helix</keyword>
<keyword evidence="12" id="KW-1185">Reference proteome</keyword>
<evidence type="ECO:0000256" key="10">
    <source>
        <dbReference type="SAM" id="SignalP"/>
    </source>
</evidence>
<dbReference type="Proteomes" id="UP000694397">
    <property type="component" value="Chromosome 19"/>
</dbReference>
<feature type="compositionally biased region" description="Low complexity" evidence="8">
    <location>
        <begin position="82"/>
        <end position="96"/>
    </location>
</feature>
<evidence type="ECO:0000256" key="2">
    <source>
        <dbReference type="ARBA" id="ARBA00022692"/>
    </source>
</evidence>
<dbReference type="GO" id="GO:0007155">
    <property type="term" value="P:cell adhesion"/>
    <property type="evidence" value="ECO:0007669"/>
    <property type="project" value="UniProtKB-KW"/>
</dbReference>
<dbReference type="GeneTree" id="ENSGT00390000008414"/>
<dbReference type="PANTHER" id="PTHR16677:SF1">
    <property type="entry name" value="HEMATOPOIETIC PROGENITOR CELL ANTIGEN CD34"/>
    <property type="match status" value="1"/>
</dbReference>
<keyword evidence="7" id="KW-0325">Glycoprotein</keyword>
<feature type="region of interest" description="Disordered" evidence="8">
    <location>
        <begin position="79"/>
        <end position="118"/>
    </location>
</feature>
<evidence type="ECO:0000256" key="9">
    <source>
        <dbReference type="SAM" id="Phobius"/>
    </source>
</evidence>
<keyword evidence="3 10" id="KW-0732">Signal</keyword>
<organism evidence="11 12">
    <name type="scientific">Scleropages formosus</name>
    <name type="common">Asian bonytongue</name>
    <name type="synonym">Osteoglossum formosum</name>
    <dbReference type="NCBI Taxonomy" id="113540"/>
    <lineage>
        <taxon>Eukaryota</taxon>
        <taxon>Metazoa</taxon>
        <taxon>Chordata</taxon>
        <taxon>Craniata</taxon>
        <taxon>Vertebrata</taxon>
        <taxon>Euteleostomi</taxon>
        <taxon>Actinopterygii</taxon>
        <taxon>Neopterygii</taxon>
        <taxon>Teleostei</taxon>
        <taxon>Osteoglossocephala</taxon>
        <taxon>Osteoglossomorpha</taxon>
        <taxon>Osteoglossiformes</taxon>
        <taxon>Osteoglossidae</taxon>
        <taxon>Scleropages</taxon>
    </lineage>
</organism>
<feature type="compositionally biased region" description="Polar residues" evidence="8">
    <location>
        <begin position="363"/>
        <end position="374"/>
    </location>
</feature>
<feature type="signal peptide" evidence="10">
    <location>
        <begin position="1"/>
        <end position="32"/>
    </location>
</feature>
<dbReference type="GO" id="GO:0005886">
    <property type="term" value="C:plasma membrane"/>
    <property type="evidence" value="ECO:0007669"/>
    <property type="project" value="UniProtKB-ARBA"/>
</dbReference>
<dbReference type="RefSeq" id="XP_018616077.1">
    <property type="nucleotide sequence ID" value="XM_018760561.1"/>
</dbReference>
<evidence type="ECO:0000256" key="1">
    <source>
        <dbReference type="ARBA" id="ARBA00004479"/>
    </source>
</evidence>
<accession>A0A8C9S0J2</accession>
<dbReference type="OrthoDB" id="8945512at2759"/>
<proteinExistence type="predicted"/>
<feature type="transmembrane region" description="Helical" evidence="9">
    <location>
        <begin position="278"/>
        <end position="299"/>
    </location>
</feature>
<feature type="chain" id="PRO_5034845244" evidence="10">
    <location>
        <begin position="33"/>
        <end position="382"/>
    </location>
</feature>
<dbReference type="KEGG" id="sfm:108939319"/>
<evidence type="ECO:0000256" key="8">
    <source>
        <dbReference type="SAM" id="MobiDB-lite"/>
    </source>
</evidence>
<dbReference type="Ensembl" id="ENSSFOT00015026220.2">
    <property type="protein sequence ID" value="ENSSFOP00015025933.1"/>
    <property type="gene ID" value="ENSSFOG00015016676.2"/>
</dbReference>
<keyword evidence="4" id="KW-0130">Cell adhesion</keyword>
<reference evidence="11" key="3">
    <citation type="submission" date="2025-09" db="UniProtKB">
        <authorList>
            <consortium name="Ensembl"/>
        </authorList>
    </citation>
    <scope>IDENTIFICATION</scope>
</reference>
<comment type="subcellular location">
    <subcellularLocation>
        <location evidence="1">Membrane</location>
        <topology evidence="1">Single-pass type I membrane protein</topology>
    </subcellularLocation>
</comment>
<keyword evidence="2 9" id="KW-0812">Transmembrane</keyword>
<evidence type="ECO:0000313" key="12">
    <source>
        <dbReference type="Proteomes" id="UP000694397"/>
    </source>
</evidence>
<evidence type="ECO:0000256" key="4">
    <source>
        <dbReference type="ARBA" id="ARBA00022889"/>
    </source>
</evidence>
<feature type="compositionally biased region" description="Polar residues" evidence="8">
    <location>
        <begin position="98"/>
        <end position="118"/>
    </location>
</feature>
<keyword evidence="6 9" id="KW-0472">Membrane</keyword>
<evidence type="ECO:0000256" key="6">
    <source>
        <dbReference type="ARBA" id="ARBA00023136"/>
    </source>
</evidence>
<dbReference type="Pfam" id="PF06365">
    <property type="entry name" value="CD34_antigen"/>
    <property type="match status" value="1"/>
</dbReference>
<dbReference type="GeneID" id="108939319"/>
<protein>
    <submittedName>
        <fullName evidence="11">Hematopoietic progenitor cell antigen CD34-like</fullName>
    </submittedName>
</protein>
<sequence>MAASAGTANGPWRRIALVLVAYSLLLNDGAVCQDTTTSIPISESSATDPATHNGVIPSTAESGSIISAATAAANDILGDSQGTADSQSTAADSAGTIPSVTTTSDESNMITTGKSSANSETQAAKTTISSAGQMSLTTAMLTGVSKSDIASATPSSFDVTVLAKEGGDTEIMVESEPQENIRCVESVKDEDAVHVWLQESSSCENTKEKLQEVVGMLCGNDCKLELFQADSSDKLIVRGENVLAAPNTMAEMFKNEEIKNKLGVLDAQVSWGKRPPTVLVSLLLAGLFLLVALLGGYCFKMHRAHSSKGMRLAEESYHGDEENQANTLVSVAPLSQPEPQEKPNINGESPDSGKTQPPAAGTGSATTNGHSATKTPVADTEL</sequence>
<gene>
    <name evidence="11" type="primary">LOC108939319</name>
</gene>
<name>A0A8C9S0J2_SCLFO</name>
<reference evidence="11" key="2">
    <citation type="submission" date="2025-08" db="UniProtKB">
        <authorList>
            <consortium name="Ensembl"/>
        </authorList>
    </citation>
    <scope>IDENTIFICATION</scope>
</reference>
<dbReference type="AlphaFoldDB" id="A0A8C9S0J2"/>
<evidence type="ECO:0000256" key="7">
    <source>
        <dbReference type="ARBA" id="ARBA00023180"/>
    </source>
</evidence>
<evidence type="ECO:0000313" key="11">
    <source>
        <dbReference type="Ensembl" id="ENSSFOP00015025933.1"/>
    </source>
</evidence>
<dbReference type="PANTHER" id="PTHR16677">
    <property type="entry name" value="HEMATOPOIETIC PROGENITOR CELL ANTIGEN CD34"/>
    <property type="match status" value="1"/>
</dbReference>